<protein>
    <submittedName>
        <fullName evidence="1">Uncharacterized protein</fullName>
    </submittedName>
</protein>
<reference evidence="1" key="1">
    <citation type="submission" date="2018-07" db="EMBL/GenBank/DDBJ databases">
        <authorList>
            <person name="Quirk P.G."/>
            <person name="Krulwich T.A."/>
        </authorList>
    </citation>
    <scope>NUCLEOTIDE SEQUENCE</scope>
</reference>
<proteinExistence type="predicted"/>
<dbReference type="AlphaFoldDB" id="A0A380TDR4"/>
<dbReference type="EMBL" id="UIDG01000179">
    <property type="protein sequence ID" value="SUS06258.1"/>
    <property type="molecule type" value="Genomic_DNA"/>
</dbReference>
<sequence>MKSACFVDPGLSARITPVYGGPARPLLSPRLSADLAPFAATIQAWTAKEESATRR</sequence>
<gene>
    <name evidence="1" type="ORF">DF3PB_260009</name>
</gene>
<name>A0A380TDR4_9ZZZZ</name>
<accession>A0A380TDR4</accession>
<organism evidence="1">
    <name type="scientific">metagenome</name>
    <dbReference type="NCBI Taxonomy" id="256318"/>
    <lineage>
        <taxon>unclassified sequences</taxon>
        <taxon>metagenomes</taxon>
    </lineage>
</organism>
<evidence type="ECO:0000313" key="1">
    <source>
        <dbReference type="EMBL" id="SUS06258.1"/>
    </source>
</evidence>